<dbReference type="Gene3D" id="3.40.50.1110">
    <property type="entry name" value="SGNH hydrolase"/>
    <property type="match status" value="1"/>
</dbReference>
<proteinExistence type="predicted"/>
<dbReference type="SUPFAM" id="SSF52266">
    <property type="entry name" value="SGNH hydrolase"/>
    <property type="match status" value="1"/>
</dbReference>
<keyword evidence="3" id="KW-1185">Reference proteome</keyword>
<evidence type="ECO:0000259" key="1">
    <source>
        <dbReference type="Pfam" id="PF13472"/>
    </source>
</evidence>
<keyword evidence="2" id="KW-0378">Hydrolase</keyword>
<dbReference type="PANTHER" id="PTHR43784:SF2">
    <property type="entry name" value="GDSL-LIKE LIPASE_ACYLHYDROLASE, PUTATIVE (AFU_ORTHOLOGUE AFUA_2G00820)-RELATED"/>
    <property type="match status" value="1"/>
</dbReference>
<dbReference type="InterPro" id="IPR053140">
    <property type="entry name" value="GDSL_Rv0518-like"/>
</dbReference>
<accession>A0ABP7AC51</accession>
<reference evidence="3" key="1">
    <citation type="journal article" date="2019" name="Int. J. Syst. Evol. Microbiol.">
        <title>The Global Catalogue of Microorganisms (GCM) 10K type strain sequencing project: providing services to taxonomists for standard genome sequencing and annotation.</title>
        <authorList>
            <consortium name="The Broad Institute Genomics Platform"/>
            <consortium name="The Broad Institute Genome Sequencing Center for Infectious Disease"/>
            <person name="Wu L."/>
            <person name="Ma J."/>
        </authorList>
    </citation>
    <scope>NUCLEOTIDE SEQUENCE [LARGE SCALE GENOMIC DNA]</scope>
    <source>
        <strain evidence="3">JCM 16929</strain>
    </source>
</reference>
<dbReference type="Proteomes" id="UP001501490">
    <property type="component" value="Unassembled WGS sequence"/>
</dbReference>
<dbReference type="InterPro" id="IPR013830">
    <property type="entry name" value="SGNH_hydro"/>
</dbReference>
<comment type="caution">
    <text evidence="2">The sequence shown here is derived from an EMBL/GenBank/DDBJ whole genome shotgun (WGS) entry which is preliminary data.</text>
</comment>
<dbReference type="RefSeq" id="WP_344806826.1">
    <property type="nucleotide sequence ID" value="NZ_BAABAB010000025.1"/>
</dbReference>
<gene>
    <name evidence="2" type="ORF">GCM10022236_34500</name>
</gene>
<evidence type="ECO:0000313" key="3">
    <source>
        <dbReference type="Proteomes" id="UP001501490"/>
    </source>
</evidence>
<name>A0ABP7AC51_9ACTN</name>
<organism evidence="2 3">
    <name type="scientific">Microlunatus ginsengisoli</name>
    <dbReference type="NCBI Taxonomy" id="363863"/>
    <lineage>
        <taxon>Bacteria</taxon>
        <taxon>Bacillati</taxon>
        <taxon>Actinomycetota</taxon>
        <taxon>Actinomycetes</taxon>
        <taxon>Propionibacteriales</taxon>
        <taxon>Propionibacteriaceae</taxon>
        <taxon>Microlunatus</taxon>
    </lineage>
</organism>
<dbReference type="PANTHER" id="PTHR43784">
    <property type="entry name" value="GDSL-LIKE LIPASE/ACYLHYDROLASE, PUTATIVE (AFU_ORTHOLOGUE AFUA_2G00820)-RELATED"/>
    <property type="match status" value="1"/>
</dbReference>
<feature type="domain" description="SGNH hydrolase-type esterase" evidence="1">
    <location>
        <begin position="14"/>
        <end position="187"/>
    </location>
</feature>
<sequence length="272" mass="30115">MSSSARQPFRRYVAIGDSSTEGLEDKYPDGSYRGWADRLAEHIANTQDEVLEYANLAVRGLRLNEIRNTQFDDALALKPDLMTIFGGVNDVLVPAHDLAGIRADYEAMFSEATDAGITVLTFTVPDPSAYNPFGKRLKDKLFKLNDIIRSVADRYGALVVDFEHHPIAEDPRLWFEDRLHGNQLGHEKVAAALAWRLGLPGFDESWEAEPEGELVQLGPATSLVSDFDWVVHYLAPWLGRGIRGIPHGLGITAKRPVPTPVERTGSPAIRDA</sequence>
<dbReference type="EMBL" id="BAABAB010000025">
    <property type="protein sequence ID" value="GAA3629329.1"/>
    <property type="molecule type" value="Genomic_DNA"/>
</dbReference>
<evidence type="ECO:0000313" key="2">
    <source>
        <dbReference type="EMBL" id="GAA3629329.1"/>
    </source>
</evidence>
<dbReference type="Pfam" id="PF13472">
    <property type="entry name" value="Lipase_GDSL_2"/>
    <property type="match status" value="1"/>
</dbReference>
<dbReference type="GO" id="GO:0016787">
    <property type="term" value="F:hydrolase activity"/>
    <property type="evidence" value="ECO:0007669"/>
    <property type="project" value="UniProtKB-KW"/>
</dbReference>
<dbReference type="InterPro" id="IPR036514">
    <property type="entry name" value="SGNH_hydro_sf"/>
</dbReference>
<dbReference type="CDD" id="cd01832">
    <property type="entry name" value="SGNH_hydrolase_like_1"/>
    <property type="match status" value="1"/>
</dbReference>
<protein>
    <submittedName>
        <fullName evidence="2">SGNH/GDSL hydrolase family protein</fullName>
    </submittedName>
</protein>